<evidence type="ECO:0000313" key="3">
    <source>
        <dbReference type="Proteomes" id="UP000193427"/>
    </source>
</evidence>
<feature type="compositionally biased region" description="Pro residues" evidence="1">
    <location>
        <begin position="250"/>
        <end position="260"/>
    </location>
</feature>
<name>A0A1W6LAG5_9BURK</name>
<reference evidence="2 3" key="1">
    <citation type="submission" date="2016-04" db="EMBL/GenBank/DDBJ databases">
        <title>Complete genome sequence of natural rubber-degrading, novel Gram-negative bacterium, Rhizobacter gummiphilus strain NS21.</title>
        <authorList>
            <person name="Tabata M."/>
            <person name="Kasai D."/>
            <person name="Fukuda M."/>
        </authorList>
    </citation>
    <scope>NUCLEOTIDE SEQUENCE [LARGE SCALE GENOMIC DNA]</scope>
    <source>
        <strain evidence="2 3">NS21</strain>
    </source>
</reference>
<gene>
    <name evidence="2" type="ORF">A4W93_15655</name>
</gene>
<keyword evidence="3" id="KW-1185">Reference proteome</keyword>
<evidence type="ECO:0000313" key="2">
    <source>
        <dbReference type="EMBL" id="ARN21214.1"/>
    </source>
</evidence>
<accession>A0A1W6LAG5</accession>
<proteinExistence type="predicted"/>
<dbReference type="AlphaFoldDB" id="A0A1W6LAG5"/>
<feature type="region of interest" description="Disordered" evidence="1">
    <location>
        <begin position="248"/>
        <end position="287"/>
    </location>
</feature>
<protein>
    <submittedName>
        <fullName evidence="2">Uncharacterized protein</fullName>
    </submittedName>
</protein>
<evidence type="ECO:0000256" key="1">
    <source>
        <dbReference type="SAM" id="MobiDB-lite"/>
    </source>
</evidence>
<dbReference type="OrthoDB" id="8905299at2"/>
<organism evidence="2 3">
    <name type="scientific">Piscinibacter gummiphilus</name>
    <dbReference type="NCBI Taxonomy" id="946333"/>
    <lineage>
        <taxon>Bacteria</taxon>
        <taxon>Pseudomonadati</taxon>
        <taxon>Pseudomonadota</taxon>
        <taxon>Betaproteobacteria</taxon>
        <taxon>Burkholderiales</taxon>
        <taxon>Sphaerotilaceae</taxon>
        <taxon>Piscinibacter</taxon>
    </lineage>
</organism>
<dbReference type="KEGG" id="rgu:A4W93_15655"/>
<dbReference type="STRING" id="946333.A4W93_15655"/>
<feature type="compositionally biased region" description="Low complexity" evidence="1">
    <location>
        <begin position="261"/>
        <end position="279"/>
    </location>
</feature>
<sequence>MAVSATGADGEAEAWQATRSQTNIATQIAGDENDYLASQADVGNIGRHVGGDQHELFVSCAPAEALQQQLDHLRPDYIALHDLGTTSTRKLLASVAAASQRSLQKLVIRRQGYGTPLAALEFLDLPTGDGSSLRLYTTETDADTHTRQDIARVLLAYSRLGVLMVGDLPAHLLKSSLEPLHEAMVVGPWINRNVLLLPLASSATLAHEGMSLGRGTGVQVRTTPQVTRPADAWSFVSGTWNKLREQWRPAAPPPPAPAPTPIAAAPAPMTPMPAVRPAAQAPGTSPAVESTLGRYVRLLADLPGVVSCCVFDVQNARPLVHAGARPGPEELAANGSAMLAALGTASRTLGLGHALPEAAVTLGAHHLVLRGVPKHPGVALHAVLDKTHANLTLARLQIGRMDSLFDEPTS</sequence>
<dbReference type="EMBL" id="CP015118">
    <property type="protein sequence ID" value="ARN21214.1"/>
    <property type="molecule type" value="Genomic_DNA"/>
</dbReference>
<dbReference type="Proteomes" id="UP000193427">
    <property type="component" value="Chromosome"/>
</dbReference>
<dbReference type="RefSeq" id="WP_085751502.1">
    <property type="nucleotide sequence ID" value="NZ_BSPR01000004.1"/>
</dbReference>